<dbReference type="InterPro" id="IPR026015">
    <property type="entry name" value="ATP_synth_OSCP/delta_N_sf"/>
</dbReference>
<reference evidence="8 9" key="1">
    <citation type="journal article" date="2011" name="J. Bacteriol.">
        <title>Genome sequence of the mercury-methylating and pleomorphic Desulfovibrio africanus Strain Walvis Bay.</title>
        <authorList>
            <person name="Brown S.D."/>
            <person name="Wall J.D."/>
            <person name="Kucken A.M."/>
            <person name="Gilmour C.C."/>
            <person name="Podar M."/>
            <person name="Brandt C.C."/>
            <person name="Teshima H."/>
            <person name="Detter J.C."/>
            <person name="Han C.S."/>
            <person name="Land M.L."/>
            <person name="Lucas S."/>
            <person name="Han J."/>
            <person name="Pennacchio L."/>
            <person name="Nolan M."/>
            <person name="Pitluck S."/>
            <person name="Woyke T."/>
            <person name="Goodwin L."/>
            <person name="Palumbo A.V."/>
            <person name="Elias D.A."/>
        </authorList>
    </citation>
    <scope>NUCLEOTIDE SEQUENCE [LARGE SCALE GENOMIC DNA]</scope>
    <source>
        <strain evidence="8 9">Walvis Bay</strain>
    </source>
</reference>
<evidence type="ECO:0000256" key="1">
    <source>
        <dbReference type="ARBA" id="ARBA00004370"/>
    </source>
</evidence>
<keyword evidence="7" id="KW-1003">Cell membrane</keyword>
<sequence>MTGNIVARRYAKALFSLGQKKGPAELAAYGSDLAKLAEVLAAEPTVLKVFRNPTFGSDKIKAVAVAIMAKLGVGQVVKNFVMLLADKERLANLPEIQTVYAKLQDEAQGVLRGKLTTAIALDKNRQEQLKASLEKKSDRKLVLDYGVDPAIIGGLVLKIGDQVLDASLRAQLQMLKENIKRGE</sequence>
<dbReference type="EMBL" id="CP003221">
    <property type="protein sequence ID" value="EGJ49917.1"/>
    <property type="molecule type" value="Genomic_DNA"/>
</dbReference>
<protein>
    <recommendedName>
        <fullName evidence="7">ATP synthase subunit delta</fullName>
    </recommendedName>
    <alternativeName>
        <fullName evidence="7">ATP synthase F(1) sector subunit delta</fullName>
    </alternativeName>
    <alternativeName>
        <fullName evidence="7">F-type ATPase subunit delta</fullName>
        <shortName evidence="7">F-ATPase subunit delta</shortName>
    </alternativeName>
</protein>
<dbReference type="InterPro" id="IPR000711">
    <property type="entry name" value="ATPase_OSCP/dsu"/>
</dbReference>
<dbReference type="GO" id="GO:0045259">
    <property type="term" value="C:proton-transporting ATP synthase complex"/>
    <property type="evidence" value="ECO:0007669"/>
    <property type="project" value="UniProtKB-KW"/>
</dbReference>
<keyword evidence="5 7" id="KW-0472">Membrane</keyword>
<dbReference type="PANTHER" id="PTHR11910">
    <property type="entry name" value="ATP SYNTHASE DELTA CHAIN"/>
    <property type="match status" value="1"/>
</dbReference>
<keyword evidence="6 7" id="KW-0066">ATP synthesis</keyword>
<dbReference type="RefSeq" id="WP_014259693.1">
    <property type="nucleotide sequence ID" value="NC_016629.1"/>
</dbReference>
<dbReference type="Gene3D" id="1.10.520.20">
    <property type="entry name" value="N-terminal domain of the delta subunit of the F1F0-ATP synthase"/>
    <property type="match status" value="1"/>
</dbReference>
<keyword evidence="3 7" id="KW-0375">Hydrogen ion transport</keyword>
<accession>F3Z119</accession>
<dbReference type="Proteomes" id="UP000007844">
    <property type="component" value="Chromosome"/>
</dbReference>
<keyword evidence="9" id="KW-1185">Reference proteome</keyword>
<keyword evidence="2 7" id="KW-0813">Transport</keyword>
<dbReference type="HOGENOM" id="CLU_085114_0_1_7"/>
<evidence type="ECO:0000256" key="7">
    <source>
        <dbReference type="HAMAP-Rule" id="MF_01416"/>
    </source>
</evidence>
<evidence type="ECO:0000256" key="3">
    <source>
        <dbReference type="ARBA" id="ARBA00022781"/>
    </source>
</evidence>
<evidence type="ECO:0000256" key="5">
    <source>
        <dbReference type="ARBA" id="ARBA00023136"/>
    </source>
</evidence>
<keyword evidence="7" id="KW-0139">CF(1)</keyword>
<comment type="subcellular location">
    <subcellularLocation>
        <location evidence="7">Cell membrane</location>
        <topology evidence="7">Peripheral membrane protein</topology>
    </subcellularLocation>
    <subcellularLocation>
        <location evidence="1">Membrane</location>
    </subcellularLocation>
</comment>
<keyword evidence="4 7" id="KW-0406">Ion transport</keyword>
<comment type="similarity">
    <text evidence="7">Belongs to the ATPase delta chain family.</text>
</comment>
<dbReference type="SUPFAM" id="SSF47928">
    <property type="entry name" value="N-terminal domain of the delta subunit of the F1F0-ATP synthase"/>
    <property type="match status" value="1"/>
</dbReference>
<dbReference type="PRINTS" id="PR00125">
    <property type="entry name" value="ATPASEDELTA"/>
</dbReference>
<dbReference type="GO" id="GO:0046933">
    <property type="term" value="F:proton-transporting ATP synthase activity, rotational mechanism"/>
    <property type="evidence" value="ECO:0007669"/>
    <property type="project" value="UniProtKB-UniRule"/>
</dbReference>
<dbReference type="HAMAP" id="MF_01416">
    <property type="entry name" value="ATP_synth_delta_bact"/>
    <property type="match status" value="1"/>
</dbReference>
<dbReference type="InterPro" id="IPR020781">
    <property type="entry name" value="ATPase_OSCP/d_CS"/>
</dbReference>
<dbReference type="Pfam" id="PF00213">
    <property type="entry name" value="OSCP"/>
    <property type="match status" value="1"/>
</dbReference>
<dbReference type="NCBIfam" id="NF004402">
    <property type="entry name" value="PRK05758.2-2"/>
    <property type="match status" value="1"/>
</dbReference>
<evidence type="ECO:0000313" key="8">
    <source>
        <dbReference type="EMBL" id="EGJ49917.1"/>
    </source>
</evidence>
<comment type="function">
    <text evidence="7">F(1)F(0) ATP synthase produces ATP from ADP in the presence of a proton or sodium gradient. F-type ATPases consist of two structural domains, F(1) containing the extramembraneous catalytic core and F(0) containing the membrane proton channel, linked together by a central stalk and a peripheral stalk. During catalysis, ATP synthesis in the catalytic domain of F(1) is coupled via a rotary mechanism of the central stalk subunits to proton translocation.</text>
</comment>
<dbReference type="KEGG" id="daf:Desaf_1581"/>
<dbReference type="NCBIfam" id="TIGR01145">
    <property type="entry name" value="ATP_synt_delta"/>
    <property type="match status" value="1"/>
</dbReference>
<comment type="function">
    <text evidence="7">This protein is part of the stalk that links CF(0) to CF(1). It either transmits conformational changes from CF(0) to CF(1) or is implicated in proton conduction.</text>
</comment>
<organism evidence="8 9">
    <name type="scientific">Desulfocurvibacter africanus subsp. africanus str. Walvis Bay</name>
    <dbReference type="NCBI Taxonomy" id="690850"/>
    <lineage>
        <taxon>Bacteria</taxon>
        <taxon>Pseudomonadati</taxon>
        <taxon>Thermodesulfobacteriota</taxon>
        <taxon>Desulfovibrionia</taxon>
        <taxon>Desulfovibrionales</taxon>
        <taxon>Desulfovibrionaceae</taxon>
        <taxon>Desulfocurvibacter</taxon>
    </lineage>
</organism>
<evidence type="ECO:0000256" key="4">
    <source>
        <dbReference type="ARBA" id="ARBA00023065"/>
    </source>
</evidence>
<dbReference type="PROSITE" id="PS00389">
    <property type="entry name" value="ATPASE_DELTA"/>
    <property type="match status" value="1"/>
</dbReference>
<evidence type="ECO:0000256" key="6">
    <source>
        <dbReference type="ARBA" id="ARBA00023310"/>
    </source>
</evidence>
<dbReference type="eggNOG" id="COG0712">
    <property type="taxonomic scope" value="Bacteria"/>
</dbReference>
<dbReference type="GO" id="GO:0005886">
    <property type="term" value="C:plasma membrane"/>
    <property type="evidence" value="ECO:0007669"/>
    <property type="project" value="UniProtKB-SubCell"/>
</dbReference>
<evidence type="ECO:0000256" key="2">
    <source>
        <dbReference type="ARBA" id="ARBA00022448"/>
    </source>
</evidence>
<gene>
    <name evidence="7" type="primary">atpH</name>
    <name evidence="8" type="ORF">Desaf_1581</name>
</gene>
<name>F3Z119_DESAF</name>
<evidence type="ECO:0000313" key="9">
    <source>
        <dbReference type="Proteomes" id="UP000007844"/>
    </source>
</evidence>
<dbReference type="STRING" id="690850.Desaf_1581"/>
<dbReference type="AlphaFoldDB" id="F3Z119"/>
<proteinExistence type="inferred from homology"/>